<gene>
    <name evidence="2" type="ORF">BK658_28015</name>
</gene>
<dbReference type="EMBL" id="MOBI01000041">
    <property type="protein sequence ID" value="ROM89583.1"/>
    <property type="molecule type" value="Genomic_DNA"/>
</dbReference>
<dbReference type="AlphaFoldDB" id="A0A423GIR6"/>
<dbReference type="Pfam" id="PF13539">
    <property type="entry name" value="Peptidase_M15_4"/>
    <property type="match status" value="1"/>
</dbReference>
<sequence>MTTESPKFRLSKRSETMLDGVLPKLAEVVRLAIKLTEVDFGVTAGRRTPEEQHRLYGQGRTESECRVKGVNSEYAQPNKAKVTWTLDSKHVSGRAVDLVPYVGKELKWDNDGKLGLWPKIAEAMKSASDELKVSIIWGGDWKVTLDRPHFELVEVVKPDRYLVQ</sequence>
<evidence type="ECO:0000313" key="3">
    <source>
        <dbReference type="Proteomes" id="UP000284684"/>
    </source>
</evidence>
<evidence type="ECO:0000259" key="1">
    <source>
        <dbReference type="Pfam" id="PF13539"/>
    </source>
</evidence>
<dbReference type="RefSeq" id="WP_123585311.1">
    <property type="nucleotide sequence ID" value="NZ_MOBI01000041.1"/>
</dbReference>
<accession>A0A423GIR6</accession>
<feature type="domain" description="Peptidase M15C" evidence="1">
    <location>
        <begin position="85"/>
        <end position="152"/>
    </location>
</feature>
<dbReference type="CDD" id="cd14845">
    <property type="entry name" value="L-Ala-D-Glu_peptidase_like"/>
    <property type="match status" value="1"/>
</dbReference>
<dbReference type="Proteomes" id="UP000284684">
    <property type="component" value="Unassembled WGS sequence"/>
</dbReference>
<comment type="caution">
    <text evidence="2">The sequence shown here is derived from an EMBL/GenBank/DDBJ whole genome shotgun (WGS) entry which is preliminary data.</text>
</comment>
<protein>
    <recommendedName>
        <fullName evidence="1">Peptidase M15C domain-containing protein</fullName>
    </recommendedName>
</protein>
<evidence type="ECO:0000313" key="2">
    <source>
        <dbReference type="EMBL" id="ROM89583.1"/>
    </source>
</evidence>
<proteinExistence type="predicted"/>
<dbReference type="InterPro" id="IPR009045">
    <property type="entry name" value="Zn_M74/Hedgehog-like"/>
</dbReference>
<reference evidence="2 3" key="1">
    <citation type="submission" date="2016-10" db="EMBL/GenBank/DDBJ databases">
        <title>Comparative genome analysis of multiple Pseudomonas spp. focuses on biocontrol and plant growth promoting traits.</title>
        <authorList>
            <person name="Tao X.-Y."/>
            <person name="Taylor C.G."/>
        </authorList>
    </citation>
    <scope>NUCLEOTIDE SEQUENCE [LARGE SCALE GENOMIC DNA]</scope>
    <source>
        <strain evidence="2 3">37D10</strain>
    </source>
</reference>
<dbReference type="GO" id="GO:0008233">
    <property type="term" value="F:peptidase activity"/>
    <property type="evidence" value="ECO:0007669"/>
    <property type="project" value="InterPro"/>
</dbReference>
<organism evidence="2 3">
    <name type="scientific">Pseudomonas brassicacearum</name>
    <dbReference type="NCBI Taxonomy" id="930166"/>
    <lineage>
        <taxon>Bacteria</taxon>
        <taxon>Pseudomonadati</taxon>
        <taxon>Pseudomonadota</taxon>
        <taxon>Gammaproteobacteria</taxon>
        <taxon>Pseudomonadales</taxon>
        <taxon>Pseudomonadaceae</taxon>
        <taxon>Pseudomonas</taxon>
    </lineage>
</organism>
<dbReference type="SUPFAM" id="SSF55166">
    <property type="entry name" value="Hedgehog/DD-peptidase"/>
    <property type="match status" value="1"/>
</dbReference>
<name>A0A423GIR6_9PSED</name>
<dbReference type="InterPro" id="IPR039561">
    <property type="entry name" value="Peptidase_M15C"/>
</dbReference>
<dbReference type="Gene3D" id="3.30.1380.10">
    <property type="match status" value="1"/>
</dbReference>